<dbReference type="Proteomes" id="UP001237642">
    <property type="component" value="Unassembled WGS sequence"/>
</dbReference>
<dbReference type="SMART" id="SM00184">
    <property type="entry name" value="RING"/>
    <property type="match status" value="1"/>
</dbReference>
<protein>
    <submittedName>
        <fullName evidence="6">E3 ubiquitin-protein ligase RHA2A</fullName>
    </submittedName>
</protein>
<evidence type="ECO:0000259" key="5">
    <source>
        <dbReference type="PROSITE" id="PS50089"/>
    </source>
</evidence>
<reference evidence="6" key="2">
    <citation type="submission" date="2023-05" db="EMBL/GenBank/DDBJ databases">
        <authorList>
            <person name="Schelkunov M.I."/>
        </authorList>
    </citation>
    <scope>NUCLEOTIDE SEQUENCE</scope>
    <source>
        <strain evidence="6">Hsosn_3</strain>
        <tissue evidence="6">Leaf</tissue>
    </source>
</reference>
<dbReference type="EMBL" id="JAUIZM010000007">
    <property type="protein sequence ID" value="KAK1374619.1"/>
    <property type="molecule type" value="Genomic_DNA"/>
</dbReference>
<proteinExistence type="predicted"/>
<comment type="caution">
    <text evidence="6">The sequence shown here is derived from an EMBL/GenBank/DDBJ whole genome shotgun (WGS) entry which is preliminary data.</text>
</comment>
<evidence type="ECO:0000256" key="4">
    <source>
        <dbReference type="PROSITE-ProRule" id="PRU00175"/>
    </source>
</evidence>
<dbReference type="Gene3D" id="3.30.40.10">
    <property type="entry name" value="Zinc/RING finger domain, C3HC4 (zinc finger)"/>
    <property type="match status" value="1"/>
</dbReference>
<dbReference type="PANTHER" id="PTHR45969">
    <property type="entry name" value="RING ZINC FINGER PROTEIN-RELATED"/>
    <property type="match status" value="1"/>
</dbReference>
<dbReference type="GO" id="GO:0016567">
    <property type="term" value="P:protein ubiquitination"/>
    <property type="evidence" value="ECO:0007669"/>
    <property type="project" value="TreeGrafter"/>
</dbReference>
<dbReference type="PROSITE" id="PS50089">
    <property type="entry name" value="ZF_RING_2"/>
    <property type="match status" value="1"/>
</dbReference>
<dbReference type="SUPFAM" id="SSF57850">
    <property type="entry name" value="RING/U-box"/>
    <property type="match status" value="1"/>
</dbReference>
<dbReference type="InterPro" id="IPR013083">
    <property type="entry name" value="Znf_RING/FYVE/PHD"/>
</dbReference>
<reference evidence="6" key="1">
    <citation type="submission" date="2023-02" db="EMBL/GenBank/DDBJ databases">
        <title>Genome of toxic invasive species Heracleum sosnowskyi carries increased number of genes despite the absence of recent whole-genome duplications.</title>
        <authorList>
            <person name="Schelkunov M."/>
            <person name="Shtratnikova V."/>
            <person name="Makarenko M."/>
            <person name="Klepikova A."/>
            <person name="Omelchenko D."/>
            <person name="Novikova G."/>
            <person name="Obukhova E."/>
            <person name="Bogdanov V."/>
            <person name="Penin A."/>
            <person name="Logacheva M."/>
        </authorList>
    </citation>
    <scope>NUCLEOTIDE SEQUENCE</scope>
    <source>
        <strain evidence="6">Hsosn_3</strain>
        <tissue evidence="6">Leaf</tissue>
    </source>
</reference>
<keyword evidence="2 4" id="KW-0863">Zinc-finger</keyword>
<keyword evidence="7" id="KW-1185">Reference proteome</keyword>
<keyword evidence="1" id="KW-0479">Metal-binding</keyword>
<dbReference type="AlphaFoldDB" id="A0AAD8HW77"/>
<keyword evidence="3" id="KW-0862">Zinc</keyword>
<dbReference type="Pfam" id="PF13639">
    <property type="entry name" value="zf-RING_2"/>
    <property type="match status" value="1"/>
</dbReference>
<dbReference type="PANTHER" id="PTHR45969:SF5">
    <property type="entry name" value="E3 UBIQUITIN-PROTEIN LIGASE RHA2A"/>
    <property type="match status" value="1"/>
</dbReference>
<dbReference type="GO" id="GO:0008270">
    <property type="term" value="F:zinc ion binding"/>
    <property type="evidence" value="ECO:0007669"/>
    <property type="project" value="UniProtKB-KW"/>
</dbReference>
<evidence type="ECO:0000256" key="2">
    <source>
        <dbReference type="ARBA" id="ARBA00022771"/>
    </source>
</evidence>
<feature type="domain" description="RING-type" evidence="5">
    <location>
        <begin position="101"/>
        <end position="143"/>
    </location>
</feature>
<evidence type="ECO:0000313" key="6">
    <source>
        <dbReference type="EMBL" id="KAK1374619.1"/>
    </source>
</evidence>
<evidence type="ECO:0000313" key="7">
    <source>
        <dbReference type="Proteomes" id="UP001237642"/>
    </source>
</evidence>
<name>A0AAD8HW77_9APIA</name>
<dbReference type="InterPro" id="IPR001841">
    <property type="entry name" value="Znf_RING"/>
</dbReference>
<dbReference type="GO" id="GO:0061630">
    <property type="term" value="F:ubiquitin protein ligase activity"/>
    <property type="evidence" value="ECO:0007669"/>
    <property type="project" value="TreeGrafter"/>
</dbReference>
<gene>
    <name evidence="6" type="ORF">POM88_030812</name>
</gene>
<organism evidence="6 7">
    <name type="scientific">Heracleum sosnowskyi</name>
    <dbReference type="NCBI Taxonomy" id="360622"/>
    <lineage>
        <taxon>Eukaryota</taxon>
        <taxon>Viridiplantae</taxon>
        <taxon>Streptophyta</taxon>
        <taxon>Embryophyta</taxon>
        <taxon>Tracheophyta</taxon>
        <taxon>Spermatophyta</taxon>
        <taxon>Magnoliopsida</taxon>
        <taxon>eudicotyledons</taxon>
        <taxon>Gunneridae</taxon>
        <taxon>Pentapetalae</taxon>
        <taxon>asterids</taxon>
        <taxon>campanulids</taxon>
        <taxon>Apiales</taxon>
        <taxon>Apiaceae</taxon>
        <taxon>Apioideae</taxon>
        <taxon>apioid superclade</taxon>
        <taxon>Tordylieae</taxon>
        <taxon>Tordyliinae</taxon>
        <taxon>Heracleum</taxon>
    </lineage>
</organism>
<dbReference type="CDD" id="cd23123">
    <property type="entry name" value="RING-H2_RHA2B"/>
    <property type="match status" value="1"/>
</dbReference>
<accession>A0AAD8HW77</accession>
<evidence type="ECO:0000256" key="3">
    <source>
        <dbReference type="ARBA" id="ARBA00022833"/>
    </source>
</evidence>
<evidence type="ECO:0000256" key="1">
    <source>
        <dbReference type="ARBA" id="ARBA00022723"/>
    </source>
</evidence>
<sequence>MGLQNELTNVSSESLPILLVILIANCVSYLRTLSFTILHSLSPPRFHSDNEVVHDNNNNAVNPLGSSLASLIVLAEQLNINRLFSYTYGSKKDEDVSGSDCIVCLNRFSKGDHVRKLACCHVFHKECFDGWLDHLNFNCPLCRSPLKVSDERVGLKEQRVTDDLLTWFALT</sequence>